<gene>
    <name evidence="1" type="ORF">BJ508DRAFT_181695</name>
</gene>
<keyword evidence="2" id="KW-1185">Reference proteome</keyword>
<reference evidence="1 2" key="1">
    <citation type="journal article" date="2018" name="Nat. Ecol. Evol.">
        <title>Pezizomycetes genomes reveal the molecular basis of ectomycorrhizal truffle lifestyle.</title>
        <authorList>
            <person name="Murat C."/>
            <person name="Payen T."/>
            <person name="Noel B."/>
            <person name="Kuo A."/>
            <person name="Morin E."/>
            <person name="Chen J."/>
            <person name="Kohler A."/>
            <person name="Krizsan K."/>
            <person name="Balestrini R."/>
            <person name="Da Silva C."/>
            <person name="Montanini B."/>
            <person name="Hainaut M."/>
            <person name="Levati E."/>
            <person name="Barry K.W."/>
            <person name="Belfiori B."/>
            <person name="Cichocki N."/>
            <person name="Clum A."/>
            <person name="Dockter R.B."/>
            <person name="Fauchery L."/>
            <person name="Guy J."/>
            <person name="Iotti M."/>
            <person name="Le Tacon F."/>
            <person name="Lindquist E.A."/>
            <person name="Lipzen A."/>
            <person name="Malagnac F."/>
            <person name="Mello A."/>
            <person name="Molinier V."/>
            <person name="Miyauchi S."/>
            <person name="Poulain J."/>
            <person name="Riccioni C."/>
            <person name="Rubini A."/>
            <person name="Sitrit Y."/>
            <person name="Splivallo R."/>
            <person name="Traeger S."/>
            <person name="Wang M."/>
            <person name="Zifcakova L."/>
            <person name="Wipf D."/>
            <person name="Zambonelli A."/>
            <person name="Paolocci F."/>
            <person name="Nowrousian M."/>
            <person name="Ottonello S."/>
            <person name="Baldrian P."/>
            <person name="Spatafora J.W."/>
            <person name="Henrissat B."/>
            <person name="Nagy L.G."/>
            <person name="Aury J.M."/>
            <person name="Wincker P."/>
            <person name="Grigoriev I.V."/>
            <person name="Bonfante P."/>
            <person name="Martin F.M."/>
        </authorList>
    </citation>
    <scope>NUCLEOTIDE SEQUENCE [LARGE SCALE GENOMIC DNA]</scope>
    <source>
        <strain evidence="1 2">RN42</strain>
    </source>
</reference>
<evidence type="ECO:0000313" key="2">
    <source>
        <dbReference type="Proteomes" id="UP000275078"/>
    </source>
</evidence>
<evidence type="ECO:0000313" key="1">
    <source>
        <dbReference type="EMBL" id="RPA76735.1"/>
    </source>
</evidence>
<dbReference type="EMBL" id="ML119739">
    <property type="protein sequence ID" value="RPA76735.1"/>
    <property type="molecule type" value="Genomic_DNA"/>
</dbReference>
<dbReference type="AlphaFoldDB" id="A0A3N4HSC0"/>
<proteinExistence type="predicted"/>
<dbReference type="Proteomes" id="UP000275078">
    <property type="component" value="Unassembled WGS sequence"/>
</dbReference>
<name>A0A3N4HSC0_ASCIM</name>
<protein>
    <submittedName>
        <fullName evidence="1">Uncharacterized protein</fullName>
    </submittedName>
</protein>
<accession>A0A3N4HSC0</accession>
<organism evidence="1 2">
    <name type="scientific">Ascobolus immersus RN42</name>
    <dbReference type="NCBI Taxonomy" id="1160509"/>
    <lineage>
        <taxon>Eukaryota</taxon>
        <taxon>Fungi</taxon>
        <taxon>Dikarya</taxon>
        <taxon>Ascomycota</taxon>
        <taxon>Pezizomycotina</taxon>
        <taxon>Pezizomycetes</taxon>
        <taxon>Pezizales</taxon>
        <taxon>Ascobolaceae</taxon>
        <taxon>Ascobolus</taxon>
    </lineage>
</organism>
<sequence length="147" mass="16237">MVEVATRLDDTIGAAAGLLISRRVPLGGHCRCWAGCGYLSKPDTCHCFLSLANFSLPSIARSIFFGRFLRPHSPYDIAIFTGCRFPCSAFHSFFDTCITEYRLPSHLPFVIHSQQLLQAFPDPSLNGTPILYSASLHSTCCTPHSRL</sequence>